<accession>C3YVE7</accession>
<dbReference type="eggNOG" id="KOG3594">
    <property type="taxonomic scope" value="Eukaryota"/>
</dbReference>
<dbReference type="Gene3D" id="2.60.40.60">
    <property type="entry name" value="Cadherins"/>
    <property type="match status" value="4"/>
</dbReference>
<keyword evidence="6" id="KW-0472">Membrane</keyword>
<keyword evidence="2" id="KW-0812">Transmembrane</keyword>
<dbReference type="FunFam" id="2.60.40.60:FF:000020">
    <property type="entry name" value="Dachsous cadherin-related 1b"/>
    <property type="match status" value="3"/>
</dbReference>
<dbReference type="EMBL" id="GG666557">
    <property type="protein sequence ID" value="EEN55670.1"/>
    <property type="molecule type" value="Genomic_DNA"/>
</dbReference>
<organism>
    <name type="scientific">Branchiostoma floridae</name>
    <name type="common">Florida lancelet</name>
    <name type="synonym">Amphioxus</name>
    <dbReference type="NCBI Taxonomy" id="7739"/>
    <lineage>
        <taxon>Eukaryota</taxon>
        <taxon>Metazoa</taxon>
        <taxon>Chordata</taxon>
        <taxon>Cephalochordata</taxon>
        <taxon>Leptocardii</taxon>
        <taxon>Amphioxiformes</taxon>
        <taxon>Branchiostomatidae</taxon>
        <taxon>Branchiostoma</taxon>
    </lineage>
</organism>
<evidence type="ECO:0000259" key="9">
    <source>
        <dbReference type="PROSITE" id="PS50268"/>
    </source>
</evidence>
<dbReference type="InParanoid" id="C3YVE7"/>
<dbReference type="InterPro" id="IPR050174">
    <property type="entry name" value="Protocadherin/Cadherin-CA"/>
</dbReference>
<dbReference type="AlphaFoldDB" id="C3YVE7"/>
<dbReference type="PROSITE" id="PS00232">
    <property type="entry name" value="CADHERIN_1"/>
    <property type="match status" value="2"/>
</dbReference>
<gene>
    <name evidence="10" type="ORF">BRAFLDRAFT_205548</name>
</gene>
<evidence type="ECO:0000256" key="7">
    <source>
        <dbReference type="ARBA" id="ARBA00023180"/>
    </source>
</evidence>
<dbReference type="Pfam" id="PF00028">
    <property type="entry name" value="Cadherin"/>
    <property type="match status" value="4"/>
</dbReference>
<evidence type="ECO:0000256" key="8">
    <source>
        <dbReference type="PROSITE-ProRule" id="PRU00043"/>
    </source>
</evidence>
<reference evidence="10" key="1">
    <citation type="journal article" date="2008" name="Nature">
        <title>The amphioxus genome and the evolution of the chordate karyotype.</title>
        <authorList>
            <consortium name="US DOE Joint Genome Institute (JGI-PGF)"/>
            <person name="Putnam N.H."/>
            <person name="Butts T."/>
            <person name="Ferrier D.E.K."/>
            <person name="Furlong R.F."/>
            <person name="Hellsten U."/>
            <person name="Kawashima T."/>
            <person name="Robinson-Rechavi M."/>
            <person name="Shoguchi E."/>
            <person name="Terry A."/>
            <person name="Yu J.-K."/>
            <person name="Benito-Gutierrez E.L."/>
            <person name="Dubchak I."/>
            <person name="Garcia-Fernandez J."/>
            <person name="Gibson-Brown J.J."/>
            <person name="Grigoriev I.V."/>
            <person name="Horton A.C."/>
            <person name="de Jong P.J."/>
            <person name="Jurka J."/>
            <person name="Kapitonov V.V."/>
            <person name="Kohara Y."/>
            <person name="Kuroki Y."/>
            <person name="Lindquist E."/>
            <person name="Lucas S."/>
            <person name="Osoegawa K."/>
            <person name="Pennacchio L.A."/>
            <person name="Salamov A.A."/>
            <person name="Satou Y."/>
            <person name="Sauka-Spengler T."/>
            <person name="Schmutz J."/>
            <person name="Shin-I T."/>
            <person name="Toyoda A."/>
            <person name="Bronner-Fraser M."/>
            <person name="Fujiyama A."/>
            <person name="Holland L.Z."/>
            <person name="Holland P.W.H."/>
            <person name="Satoh N."/>
            <person name="Rokhsar D.S."/>
        </authorList>
    </citation>
    <scope>NUCLEOTIDE SEQUENCE [LARGE SCALE GENOMIC DNA]</scope>
    <source>
        <strain evidence="10">S238N-H82</strain>
        <tissue evidence="10">Testes</tissue>
    </source>
</reference>
<evidence type="ECO:0000256" key="2">
    <source>
        <dbReference type="ARBA" id="ARBA00022692"/>
    </source>
</evidence>
<evidence type="ECO:0000256" key="4">
    <source>
        <dbReference type="ARBA" id="ARBA00022837"/>
    </source>
</evidence>
<proteinExistence type="predicted"/>
<feature type="non-terminal residue" evidence="10">
    <location>
        <position position="1"/>
    </location>
</feature>
<dbReference type="GO" id="GO:0007156">
    <property type="term" value="P:homophilic cell adhesion via plasma membrane adhesion molecules"/>
    <property type="evidence" value="ECO:0007669"/>
    <property type="project" value="InterPro"/>
</dbReference>
<evidence type="ECO:0000256" key="6">
    <source>
        <dbReference type="ARBA" id="ARBA00023136"/>
    </source>
</evidence>
<evidence type="ECO:0000256" key="3">
    <source>
        <dbReference type="ARBA" id="ARBA00022737"/>
    </source>
</evidence>
<feature type="domain" description="Cadherin" evidence="9">
    <location>
        <begin position="157"/>
        <end position="259"/>
    </location>
</feature>
<protein>
    <recommendedName>
        <fullName evidence="9">Cadherin domain-containing protein</fullName>
    </recommendedName>
</protein>
<dbReference type="PANTHER" id="PTHR24028:SF263">
    <property type="entry name" value="CADHERIN-RELATED FAMILY MEMBER 1"/>
    <property type="match status" value="1"/>
</dbReference>
<dbReference type="SUPFAM" id="SSF49313">
    <property type="entry name" value="Cadherin-like"/>
    <property type="match status" value="4"/>
</dbReference>
<dbReference type="InterPro" id="IPR020894">
    <property type="entry name" value="Cadherin_CS"/>
</dbReference>
<evidence type="ECO:0000313" key="10">
    <source>
        <dbReference type="EMBL" id="EEN55670.1"/>
    </source>
</evidence>
<keyword evidence="4 8" id="KW-0106">Calcium</keyword>
<dbReference type="GO" id="GO:0005886">
    <property type="term" value="C:plasma membrane"/>
    <property type="evidence" value="ECO:0007669"/>
    <property type="project" value="InterPro"/>
</dbReference>
<feature type="non-terminal residue" evidence="10">
    <location>
        <position position="367"/>
    </location>
</feature>
<comment type="subcellular location">
    <subcellularLocation>
        <location evidence="1">Membrane</location>
        <topology evidence="1">Single-pass membrane protein</topology>
    </subcellularLocation>
</comment>
<feature type="domain" description="Cadherin" evidence="9">
    <location>
        <begin position="260"/>
        <end position="366"/>
    </location>
</feature>
<keyword evidence="5" id="KW-1133">Transmembrane helix</keyword>
<dbReference type="PANTHER" id="PTHR24028">
    <property type="entry name" value="CADHERIN-87A"/>
    <property type="match status" value="1"/>
</dbReference>
<dbReference type="InterPro" id="IPR015919">
    <property type="entry name" value="Cadherin-like_sf"/>
</dbReference>
<dbReference type="InterPro" id="IPR002126">
    <property type="entry name" value="Cadherin-like_dom"/>
</dbReference>
<dbReference type="PRINTS" id="PR00205">
    <property type="entry name" value="CADHERIN"/>
</dbReference>
<feature type="domain" description="Cadherin" evidence="9">
    <location>
        <begin position="1"/>
        <end position="50"/>
    </location>
</feature>
<dbReference type="SMART" id="SM00112">
    <property type="entry name" value="CA"/>
    <property type="match status" value="4"/>
</dbReference>
<keyword evidence="3" id="KW-0677">Repeat</keyword>
<sequence length="367" mass="39228">IITTARALDYETTTSYSLTVTATDQGSTPLSATTQVGITITPYNEFDPAFGQASYSIAIDEDTAIGISIGQVTATDADYGSNGLPDDVTYSFAATSTKFYIDEYTGDIRVKGALDKETQDTYTLTVVATDSGTTPAVRSNIVYIRIVDINDNAPVFGQSTYQTDVNEDVAVGTSVITLSANDVDNGTNGEVNYFMSDTSVPFTLDNTTGVLYTSGNLDRESVSSYSFLVYVRDQGTPQFSDQTTVTVYVLDVNDNTPNFTQTSYSITIEENLAQGTSILTVSATDNDLGTNADISYSISTTSTLGLQFYNIDSTSGQISVKEANDRETLDFVQMFLVATDGGSPQLSSLVEVNVSISDVNDNAPILV</sequence>
<feature type="domain" description="Cadherin" evidence="9">
    <location>
        <begin position="51"/>
        <end position="156"/>
    </location>
</feature>
<dbReference type="GO" id="GO:0005509">
    <property type="term" value="F:calcium ion binding"/>
    <property type="evidence" value="ECO:0007669"/>
    <property type="project" value="UniProtKB-UniRule"/>
</dbReference>
<keyword evidence="7" id="KW-0325">Glycoprotein</keyword>
<dbReference type="CDD" id="cd11304">
    <property type="entry name" value="Cadherin_repeat"/>
    <property type="match status" value="4"/>
</dbReference>
<evidence type="ECO:0000256" key="1">
    <source>
        <dbReference type="ARBA" id="ARBA00004167"/>
    </source>
</evidence>
<dbReference type="PROSITE" id="PS50268">
    <property type="entry name" value="CADHERIN_2"/>
    <property type="match status" value="4"/>
</dbReference>
<name>C3YVE7_BRAFL</name>
<evidence type="ECO:0000256" key="5">
    <source>
        <dbReference type="ARBA" id="ARBA00022989"/>
    </source>
</evidence>